<evidence type="ECO:0000256" key="1">
    <source>
        <dbReference type="SAM" id="MobiDB-lite"/>
    </source>
</evidence>
<feature type="region of interest" description="Disordered" evidence="1">
    <location>
        <begin position="83"/>
        <end position="115"/>
    </location>
</feature>
<accession>A0A6P8J0E3</accession>
<gene>
    <name evidence="3" type="primary">LOC116305604</name>
</gene>
<dbReference type="InParanoid" id="A0A6P8J0E3"/>
<evidence type="ECO:0000313" key="3">
    <source>
        <dbReference type="RefSeq" id="XP_031571410.1"/>
    </source>
</evidence>
<evidence type="ECO:0000313" key="2">
    <source>
        <dbReference type="Proteomes" id="UP000515163"/>
    </source>
</evidence>
<reference evidence="3" key="1">
    <citation type="submission" date="2025-08" db="UniProtKB">
        <authorList>
            <consortium name="RefSeq"/>
        </authorList>
    </citation>
    <scope>IDENTIFICATION</scope>
</reference>
<dbReference type="KEGG" id="aten:116305604"/>
<keyword evidence="2" id="KW-1185">Reference proteome</keyword>
<name>A0A6P8J0E3_ACTTE</name>
<dbReference type="RefSeq" id="XP_031571410.1">
    <property type="nucleotide sequence ID" value="XM_031715550.1"/>
</dbReference>
<dbReference type="Proteomes" id="UP000515163">
    <property type="component" value="Unplaced"/>
</dbReference>
<dbReference type="GeneID" id="116305604"/>
<proteinExistence type="predicted"/>
<dbReference type="OrthoDB" id="10415156at2759"/>
<organism evidence="2 3">
    <name type="scientific">Actinia tenebrosa</name>
    <name type="common">Australian red waratah sea anemone</name>
    <dbReference type="NCBI Taxonomy" id="6105"/>
    <lineage>
        <taxon>Eukaryota</taxon>
        <taxon>Metazoa</taxon>
        <taxon>Cnidaria</taxon>
        <taxon>Anthozoa</taxon>
        <taxon>Hexacorallia</taxon>
        <taxon>Actiniaria</taxon>
        <taxon>Actiniidae</taxon>
        <taxon>Actinia</taxon>
    </lineage>
</organism>
<protein>
    <submittedName>
        <fullName evidence="3">Uncharacterized protein LOC116305604</fullName>
    </submittedName>
</protein>
<sequence>MSYVLVSKILAVLRHPEPGAGGARLPLLPPPPDNFRSRRSVGLRPLLVIPRERILAKEPSLLSESYNLRHHLDNQTCKTADVEYDEHQSIGEETEDDGESKVSDSEEDDDKSVKHSWSALVREATDRHQEEFEGQMENYLHEGESEESAAVKAHNSMLPVYRKELKKVLLEKLELMHTLKKDPYFRKIMKTRQELMDTDD</sequence>
<dbReference type="AlphaFoldDB" id="A0A6P8J0E3"/>